<evidence type="ECO:0000313" key="2">
    <source>
        <dbReference type="EnsemblPlants" id="Zm00001eb319940_P001"/>
    </source>
</evidence>
<dbReference type="AlphaFoldDB" id="A0A804QBY7"/>
<evidence type="ECO:0000313" key="3">
    <source>
        <dbReference type="Proteomes" id="UP000007305"/>
    </source>
</evidence>
<reference evidence="2" key="3">
    <citation type="submission" date="2021-05" db="UniProtKB">
        <authorList>
            <consortium name="EnsemblPlants"/>
        </authorList>
    </citation>
    <scope>IDENTIFICATION</scope>
    <source>
        <strain evidence="2">cv. B73</strain>
    </source>
</reference>
<feature type="compositionally biased region" description="Gly residues" evidence="1">
    <location>
        <begin position="340"/>
        <end position="355"/>
    </location>
</feature>
<keyword evidence="3" id="KW-1185">Reference proteome</keyword>
<dbReference type="FunCoup" id="A0A804QBY7">
    <property type="interactions" value="21"/>
</dbReference>
<name>A0A804QBY7_MAIZE</name>
<feature type="compositionally biased region" description="Basic and acidic residues" evidence="1">
    <location>
        <begin position="315"/>
        <end position="330"/>
    </location>
</feature>
<dbReference type="Proteomes" id="UP000007305">
    <property type="component" value="Chromosome 7"/>
</dbReference>
<organism evidence="2 3">
    <name type="scientific">Zea mays</name>
    <name type="common">Maize</name>
    <dbReference type="NCBI Taxonomy" id="4577"/>
    <lineage>
        <taxon>Eukaryota</taxon>
        <taxon>Viridiplantae</taxon>
        <taxon>Streptophyta</taxon>
        <taxon>Embryophyta</taxon>
        <taxon>Tracheophyta</taxon>
        <taxon>Spermatophyta</taxon>
        <taxon>Magnoliopsida</taxon>
        <taxon>Liliopsida</taxon>
        <taxon>Poales</taxon>
        <taxon>Poaceae</taxon>
        <taxon>PACMAD clade</taxon>
        <taxon>Panicoideae</taxon>
        <taxon>Andropogonodae</taxon>
        <taxon>Andropogoneae</taxon>
        <taxon>Tripsacinae</taxon>
        <taxon>Zea</taxon>
    </lineage>
</organism>
<feature type="region of interest" description="Disordered" evidence="1">
    <location>
        <begin position="297"/>
        <end position="384"/>
    </location>
</feature>
<dbReference type="EnsemblPlants" id="Zm00001eb319940_T001">
    <property type="protein sequence ID" value="Zm00001eb319940_P001"/>
    <property type="gene ID" value="Zm00001eb319940"/>
</dbReference>
<dbReference type="InParanoid" id="A0A804QBY7"/>
<reference evidence="3" key="1">
    <citation type="submission" date="2015-12" db="EMBL/GenBank/DDBJ databases">
        <title>Update maize B73 reference genome by single molecule sequencing technologies.</title>
        <authorList>
            <consortium name="Maize Genome Sequencing Project"/>
            <person name="Ware D."/>
        </authorList>
    </citation>
    <scope>NUCLEOTIDE SEQUENCE [LARGE SCALE GENOMIC DNA]</scope>
    <source>
        <strain evidence="3">cv. B73</strain>
    </source>
</reference>
<sequence length="384" mass="41141">MVMVHNKQSKHRPIVDGCRSNLKFCIVFNFVSKRCLSACACSDSDWFVVHYFTSVGDPDAVVSEDLTDELPLAGADVAADDLAVPDEDESGHLHDLHGPEELHAAVVLVAVHAREDGVVDHGPRQLQHGGVHLDAGPAVLEAHVQHDELALVAAVLVDERLHVLPRVQLHHRRVAVAVVEDVAREPLGADGLLLVHLLGALVEVEVGHLRDALPAEQLLGGLRLVVAQDQQEVHVAAGAAELHHGRVDLAAVLAVARRELHHHQPVLGGLERVVELLGAVHPDHALVLARRRLLGARHRRPRRGQHRRAPPAADLRLRGQEPDDLGEGRHGAAQAIGCRGPAGEGGQEGGGGGHLAGVLSLMLSAEDQRTREGRRKRGIGDGRG</sequence>
<feature type="compositionally biased region" description="Basic residues" evidence="1">
    <location>
        <begin position="297"/>
        <end position="309"/>
    </location>
</feature>
<dbReference type="Gramene" id="Zm00001eb319940_T001">
    <property type="protein sequence ID" value="Zm00001eb319940_P001"/>
    <property type="gene ID" value="Zm00001eb319940"/>
</dbReference>
<accession>A0A804QBY7</accession>
<reference evidence="2" key="2">
    <citation type="submission" date="2019-07" db="EMBL/GenBank/DDBJ databases">
        <authorList>
            <person name="Seetharam A."/>
            <person name="Woodhouse M."/>
            <person name="Cannon E."/>
        </authorList>
    </citation>
    <scope>NUCLEOTIDE SEQUENCE [LARGE SCALE GENOMIC DNA]</scope>
    <source>
        <strain evidence="2">cv. B73</strain>
    </source>
</reference>
<protein>
    <submittedName>
        <fullName evidence="2">Uncharacterized protein</fullName>
    </submittedName>
</protein>
<proteinExistence type="predicted"/>
<evidence type="ECO:0000256" key="1">
    <source>
        <dbReference type="SAM" id="MobiDB-lite"/>
    </source>
</evidence>